<dbReference type="AlphaFoldDB" id="A0AAN5D0Z1"/>
<name>A0AAN5D0Z1_9BILA</name>
<keyword evidence="2" id="KW-1185">Reference proteome</keyword>
<comment type="caution">
    <text evidence="1">The sequence shown here is derived from an EMBL/GenBank/DDBJ whole genome shotgun (WGS) entry which is preliminary data.</text>
</comment>
<dbReference type="EMBL" id="BTRK01000005">
    <property type="protein sequence ID" value="GMR54801.1"/>
    <property type="molecule type" value="Genomic_DNA"/>
</dbReference>
<evidence type="ECO:0000313" key="2">
    <source>
        <dbReference type="Proteomes" id="UP001328107"/>
    </source>
</evidence>
<evidence type="ECO:0000313" key="1">
    <source>
        <dbReference type="EMBL" id="GMR54801.1"/>
    </source>
</evidence>
<protein>
    <submittedName>
        <fullName evidence="1">Uncharacterized protein</fullName>
    </submittedName>
</protein>
<proteinExistence type="predicted"/>
<sequence>NLNLQKKRKKIDRPESIPEDSWQHFYDLGRHVSDFVMDAFEVHESGDYANWDKNRVKDIESSLKKKNEAKIRYGRNLVCEYVLVERMKEKEFFCCDLSQMILFNYKHALIHFTSHDHHEKENEAARNSGVDCVQRVLDLFTGLPKKLFENDVKNEQIRMKKEGLVDTRLMNNISNMTDTRFRPNHEFLVQWFRNYYMLTSNRFAFTVDPVTGQKRFNVLLAARVVVSRAKGEEGQKAMAELHEHLG</sequence>
<organism evidence="1 2">
    <name type="scientific">Pristionchus mayeri</name>
    <dbReference type="NCBI Taxonomy" id="1317129"/>
    <lineage>
        <taxon>Eukaryota</taxon>
        <taxon>Metazoa</taxon>
        <taxon>Ecdysozoa</taxon>
        <taxon>Nematoda</taxon>
        <taxon>Chromadorea</taxon>
        <taxon>Rhabditida</taxon>
        <taxon>Rhabditina</taxon>
        <taxon>Diplogasteromorpha</taxon>
        <taxon>Diplogasteroidea</taxon>
        <taxon>Neodiplogasteridae</taxon>
        <taxon>Pristionchus</taxon>
    </lineage>
</organism>
<feature type="non-terminal residue" evidence="1">
    <location>
        <position position="246"/>
    </location>
</feature>
<reference evidence="2" key="1">
    <citation type="submission" date="2022-10" db="EMBL/GenBank/DDBJ databases">
        <title>Genome assembly of Pristionchus species.</title>
        <authorList>
            <person name="Yoshida K."/>
            <person name="Sommer R.J."/>
        </authorList>
    </citation>
    <scope>NUCLEOTIDE SEQUENCE [LARGE SCALE GENOMIC DNA]</scope>
    <source>
        <strain evidence="2">RS5460</strain>
    </source>
</reference>
<gene>
    <name evidence="1" type="ORF">PMAYCL1PPCAC_24996</name>
</gene>
<dbReference type="Proteomes" id="UP001328107">
    <property type="component" value="Unassembled WGS sequence"/>
</dbReference>
<feature type="non-terminal residue" evidence="1">
    <location>
        <position position="1"/>
    </location>
</feature>
<accession>A0AAN5D0Z1</accession>